<sequence>MNNNNQAHPDTEVPTVHHIAVNDQPQGFPASSDLSVLVAMERAGQQLISVGCRGGGCGKCRIRIVQGEYFSKRMSRAWISPQQEDEGTVLACRVFARSDLVIEPDPPEIGTHCQPQDQPDCD</sequence>
<dbReference type="AlphaFoldDB" id="A0A1N6SFX1"/>
<dbReference type="Proteomes" id="UP000186895">
    <property type="component" value="Unassembled WGS sequence"/>
</dbReference>
<dbReference type="InterPro" id="IPR001041">
    <property type="entry name" value="2Fe-2S_ferredoxin-type"/>
</dbReference>
<dbReference type="InterPro" id="IPR012675">
    <property type="entry name" value="Beta-grasp_dom_sf"/>
</dbReference>
<dbReference type="EMBL" id="FTMN01000004">
    <property type="protein sequence ID" value="SIQ39927.1"/>
    <property type="molecule type" value="Genomic_DNA"/>
</dbReference>
<feature type="compositionally biased region" description="Polar residues" evidence="1">
    <location>
        <begin position="113"/>
        <end position="122"/>
    </location>
</feature>
<gene>
    <name evidence="3" type="ORF">SAMN05421647_104243</name>
</gene>
<dbReference type="eggNOG" id="COG1018">
    <property type="taxonomic scope" value="Bacteria"/>
</dbReference>
<dbReference type="PROSITE" id="PS51085">
    <property type="entry name" value="2FE2S_FER_2"/>
    <property type="match status" value="1"/>
</dbReference>
<name>A0A1N6SFX1_9GAMM</name>
<protein>
    <submittedName>
        <fullName evidence="3">2Fe-2S iron-sulfur cluster binding domain-containing protein</fullName>
    </submittedName>
</protein>
<evidence type="ECO:0000313" key="3">
    <source>
        <dbReference type="EMBL" id="SIQ39927.1"/>
    </source>
</evidence>
<dbReference type="Pfam" id="PF00111">
    <property type="entry name" value="Fer2"/>
    <property type="match status" value="1"/>
</dbReference>
<dbReference type="SUPFAM" id="SSF54292">
    <property type="entry name" value="2Fe-2S ferredoxin-like"/>
    <property type="match status" value="1"/>
</dbReference>
<evidence type="ECO:0000259" key="2">
    <source>
        <dbReference type="PROSITE" id="PS51085"/>
    </source>
</evidence>
<evidence type="ECO:0000313" key="4">
    <source>
        <dbReference type="Proteomes" id="UP000186895"/>
    </source>
</evidence>
<dbReference type="InterPro" id="IPR036010">
    <property type="entry name" value="2Fe-2S_ferredoxin-like_sf"/>
</dbReference>
<proteinExistence type="predicted"/>
<accession>A0A1N6SFX1</accession>
<keyword evidence="4" id="KW-1185">Reference proteome</keyword>
<feature type="domain" description="2Fe-2S ferredoxin-type" evidence="2">
    <location>
        <begin position="17"/>
        <end position="108"/>
    </location>
</feature>
<dbReference type="STRING" id="49186.SAMN05421647_104243"/>
<reference evidence="3 4" key="1">
    <citation type="submission" date="2017-01" db="EMBL/GenBank/DDBJ databases">
        <authorList>
            <person name="Mah S.A."/>
            <person name="Swanson W.J."/>
            <person name="Moy G.W."/>
            <person name="Vacquier V.D."/>
        </authorList>
    </citation>
    <scope>NUCLEOTIDE SEQUENCE [LARGE SCALE GENOMIC DNA]</scope>
    <source>
        <strain evidence="3 4">DSM 7027</strain>
    </source>
</reference>
<organism evidence="3 4">
    <name type="scientific">Marinobacterium stanieri</name>
    <dbReference type="NCBI Taxonomy" id="49186"/>
    <lineage>
        <taxon>Bacteria</taxon>
        <taxon>Pseudomonadati</taxon>
        <taxon>Pseudomonadota</taxon>
        <taxon>Gammaproteobacteria</taxon>
        <taxon>Oceanospirillales</taxon>
        <taxon>Oceanospirillaceae</taxon>
        <taxon>Marinobacterium</taxon>
    </lineage>
</organism>
<dbReference type="GO" id="GO:0051536">
    <property type="term" value="F:iron-sulfur cluster binding"/>
    <property type="evidence" value="ECO:0007669"/>
    <property type="project" value="InterPro"/>
</dbReference>
<evidence type="ECO:0000256" key="1">
    <source>
        <dbReference type="SAM" id="MobiDB-lite"/>
    </source>
</evidence>
<dbReference type="RefSeq" id="WP_010322209.1">
    <property type="nucleotide sequence ID" value="NZ_FTMN01000004.1"/>
</dbReference>
<dbReference type="Gene3D" id="3.10.20.30">
    <property type="match status" value="1"/>
</dbReference>
<feature type="region of interest" description="Disordered" evidence="1">
    <location>
        <begin position="103"/>
        <end position="122"/>
    </location>
</feature>